<dbReference type="Proteomes" id="UP001309876">
    <property type="component" value="Unassembled WGS sequence"/>
</dbReference>
<dbReference type="GO" id="GO:0005730">
    <property type="term" value="C:nucleolus"/>
    <property type="evidence" value="ECO:0007669"/>
    <property type="project" value="TreeGrafter"/>
</dbReference>
<keyword evidence="6" id="KW-0271">Exosome</keyword>
<evidence type="ECO:0000256" key="1">
    <source>
        <dbReference type="ARBA" id="ARBA00004123"/>
    </source>
</evidence>
<comment type="subcellular location">
    <subcellularLocation>
        <location evidence="2">Cytoplasm</location>
    </subcellularLocation>
    <subcellularLocation>
        <location evidence="1">Nucleus</location>
    </subcellularLocation>
</comment>
<dbReference type="InterPro" id="IPR036345">
    <property type="entry name" value="ExoRNase_PH_dom2_sf"/>
</dbReference>
<evidence type="ECO:0000313" key="10">
    <source>
        <dbReference type="EMBL" id="KAK5085648.1"/>
    </source>
</evidence>
<dbReference type="SUPFAM" id="SSF55666">
    <property type="entry name" value="Ribonuclease PH domain 2-like"/>
    <property type="match status" value="1"/>
</dbReference>
<dbReference type="PANTHER" id="PTHR11953">
    <property type="entry name" value="EXOSOME COMPLEX COMPONENT"/>
    <property type="match status" value="1"/>
</dbReference>
<dbReference type="GO" id="GO:0071028">
    <property type="term" value="P:nuclear mRNA surveillance"/>
    <property type="evidence" value="ECO:0007669"/>
    <property type="project" value="TreeGrafter"/>
</dbReference>
<dbReference type="GO" id="GO:0000177">
    <property type="term" value="C:cytoplasmic exosome (RNase complex)"/>
    <property type="evidence" value="ECO:0007669"/>
    <property type="project" value="TreeGrafter"/>
</dbReference>
<dbReference type="InterPro" id="IPR020568">
    <property type="entry name" value="Ribosomal_Su5_D2-typ_SF"/>
</dbReference>
<keyword evidence="4" id="KW-0963">Cytoplasm</keyword>
<keyword evidence="8" id="KW-0539">Nucleus</keyword>
<reference evidence="10 11" key="1">
    <citation type="submission" date="2023-08" db="EMBL/GenBank/DDBJ databases">
        <title>Black Yeasts Isolated from many extreme environments.</title>
        <authorList>
            <person name="Coleine C."/>
            <person name="Stajich J.E."/>
            <person name="Selbmann L."/>
        </authorList>
    </citation>
    <scope>NUCLEOTIDE SEQUENCE [LARGE SCALE GENOMIC DNA]</scope>
    <source>
        <strain evidence="10 11">CCFEE 5910</strain>
    </source>
</reference>
<comment type="similarity">
    <text evidence="3">Belongs to the RNase PH family.</text>
</comment>
<dbReference type="EMBL" id="JAVRRJ010000004">
    <property type="protein sequence ID" value="KAK5085648.1"/>
    <property type="molecule type" value="Genomic_DNA"/>
</dbReference>
<keyword evidence="7" id="KW-0694">RNA-binding</keyword>
<dbReference type="InterPro" id="IPR027408">
    <property type="entry name" value="PNPase/RNase_PH_dom_sf"/>
</dbReference>
<evidence type="ECO:0000256" key="2">
    <source>
        <dbReference type="ARBA" id="ARBA00004496"/>
    </source>
</evidence>
<dbReference type="GO" id="GO:0006364">
    <property type="term" value="P:rRNA processing"/>
    <property type="evidence" value="ECO:0007669"/>
    <property type="project" value="UniProtKB-KW"/>
</dbReference>
<dbReference type="InterPro" id="IPR050080">
    <property type="entry name" value="RNase_PH"/>
</dbReference>
<evidence type="ECO:0000313" key="11">
    <source>
        <dbReference type="Proteomes" id="UP001309876"/>
    </source>
</evidence>
<accession>A0AAN7T0C5</accession>
<evidence type="ECO:0000256" key="7">
    <source>
        <dbReference type="ARBA" id="ARBA00022884"/>
    </source>
</evidence>
<dbReference type="GO" id="GO:0003723">
    <property type="term" value="F:RNA binding"/>
    <property type="evidence" value="ECO:0007669"/>
    <property type="project" value="UniProtKB-KW"/>
</dbReference>
<sequence>MSDRRRINGPASGTQPALFQHESRTIAQPHRSRKPNELRRLFLQTGLVPAASGSAYLELEAPRGNKSFVPTTSTIKLSCAIQGPKPLSRNAHFSPNLHLTASVKFAPFATRKRRGYLRDNVERDLGSHLQNALNGVIIPDRYPKSALEVAVTVLEGEEDCLWNEDQGQEKGVGGIGLMNVLAASINVAVAALVDAKIDCLDMLSAGVAAQELSTELLDPCPSEHEELSSACVVGYLPNRDELVEVWCKSTIGTVSDGTSEDLINAAIKAARGTYKVLTEVIKESLEQKSKLETAISKEVPADDSMKT</sequence>
<evidence type="ECO:0000256" key="6">
    <source>
        <dbReference type="ARBA" id="ARBA00022835"/>
    </source>
</evidence>
<name>A0AAN7T0C5_9EURO</name>
<gene>
    <name evidence="10" type="primary">MTR3</name>
    <name evidence="10" type="ORF">LTR05_004935</name>
</gene>
<protein>
    <submittedName>
        <fullName evidence="10">3'-5'-exoribonuclease</fullName>
    </submittedName>
</protein>
<comment type="caution">
    <text evidence="10">The sequence shown here is derived from an EMBL/GenBank/DDBJ whole genome shotgun (WGS) entry which is preliminary data.</text>
</comment>
<evidence type="ECO:0000259" key="9">
    <source>
        <dbReference type="Pfam" id="PF01138"/>
    </source>
</evidence>
<dbReference type="AlphaFoldDB" id="A0AAN7T0C5"/>
<dbReference type="PANTHER" id="PTHR11953:SF2">
    <property type="entry name" value="EXOSOME COMPLEX COMPONENT MTR3"/>
    <property type="match status" value="1"/>
</dbReference>
<evidence type="ECO:0000256" key="4">
    <source>
        <dbReference type="ARBA" id="ARBA00022490"/>
    </source>
</evidence>
<dbReference type="SUPFAM" id="SSF54211">
    <property type="entry name" value="Ribosomal protein S5 domain 2-like"/>
    <property type="match status" value="1"/>
</dbReference>
<dbReference type="GO" id="GO:0071051">
    <property type="term" value="P:poly(A)-dependent snoRNA 3'-end processing"/>
    <property type="evidence" value="ECO:0007669"/>
    <property type="project" value="TreeGrafter"/>
</dbReference>
<feature type="domain" description="Exoribonuclease phosphorolytic" evidence="9">
    <location>
        <begin position="37"/>
        <end position="197"/>
    </location>
</feature>
<dbReference type="GO" id="GO:0034475">
    <property type="term" value="P:U4 snRNA 3'-end processing"/>
    <property type="evidence" value="ECO:0007669"/>
    <property type="project" value="TreeGrafter"/>
</dbReference>
<evidence type="ECO:0000256" key="3">
    <source>
        <dbReference type="ARBA" id="ARBA00006678"/>
    </source>
</evidence>
<evidence type="ECO:0000256" key="8">
    <source>
        <dbReference type="ARBA" id="ARBA00023242"/>
    </source>
</evidence>
<organism evidence="10 11">
    <name type="scientific">Lithohypha guttulata</name>
    <dbReference type="NCBI Taxonomy" id="1690604"/>
    <lineage>
        <taxon>Eukaryota</taxon>
        <taxon>Fungi</taxon>
        <taxon>Dikarya</taxon>
        <taxon>Ascomycota</taxon>
        <taxon>Pezizomycotina</taxon>
        <taxon>Eurotiomycetes</taxon>
        <taxon>Chaetothyriomycetidae</taxon>
        <taxon>Chaetothyriales</taxon>
        <taxon>Trichomeriaceae</taxon>
        <taxon>Lithohypha</taxon>
    </lineage>
</organism>
<dbReference type="GO" id="GO:0000176">
    <property type="term" value="C:nuclear exosome (RNase complex)"/>
    <property type="evidence" value="ECO:0007669"/>
    <property type="project" value="TreeGrafter"/>
</dbReference>
<keyword evidence="11" id="KW-1185">Reference proteome</keyword>
<dbReference type="Pfam" id="PF01138">
    <property type="entry name" value="RNase_PH"/>
    <property type="match status" value="1"/>
</dbReference>
<keyword evidence="5" id="KW-0698">rRNA processing</keyword>
<dbReference type="Gene3D" id="3.30.230.70">
    <property type="entry name" value="GHMP Kinase, N-terminal domain"/>
    <property type="match status" value="1"/>
</dbReference>
<evidence type="ECO:0000256" key="5">
    <source>
        <dbReference type="ARBA" id="ARBA00022552"/>
    </source>
</evidence>
<proteinExistence type="inferred from homology"/>
<dbReference type="GO" id="GO:0016075">
    <property type="term" value="P:rRNA catabolic process"/>
    <property type="evidence" value="ECO:0007669"/>
    <property type="project" value="TreeGrafter"/>
</dbReference>
<dbReference type="InterPro" id="IPR001247">
    <property type="entry name" value="ExoRNase_PH_dom1"/>
</dbReference>